<keyword evidence="2" id="KW-1185">Reference proteome</keyword>
<name>A0ABD0KG38_9CAEN</name>
<comment type="caution">
    <text evidence="1">The sequence shown here is derived from an EMBL/GenBank/DDBJ whole genome shotgun (WGS) entry which is preliminary data.</text>
</comment>
<gene>
    <name evidence="1" type="ORF">BaRGS_00022678</name>
</gene>
<dbReference type="AlphaFoldDB" id="A0ABD0KG38"/>
<reference evidence="1 2" key="1">
    <citation type="journal article" date="2023" name="Sci. Data">
        <title>Genome assembly of the Korean intertidal mud-creeper Batillaria attramentaria.</title>
        <authorList>
            <person name="Patra A.K."/>
            <person name="Ho P.T."/>
            <person name="Jun S."/>
            <person name="Lee S.J."/>
            <person name="Kim Y."/>
            <person name="Won Y.J."/>
        </authorList>
    </citation>
    <scope>NUCLEOTIDE SEQUENCE [LARGE SCALE GENOMIC DNA]</scope>
    <source>
        <strain evidence="1">Wonlab-2016</strain>
    </source>
</reference>
<accession>A0ABD0KG38</accession>
<evidence type="ECO:0000313" key="1">
    <source>
        <dbReference type="EMBL" id="KAK7486069.1"/>
    </source>
</evidence>
<sequence>MIPYFQTRWEDSERWRASGLRNILLPIEAGVQLSITGCGADVHSNGLWGVRM</sequence>
<proteinExistence type="predicted"/>
<evidence type="ECO:0000313" key="2">
    <source>
        <dbReference type="Proteomes" id="UP001519460"/>
    </source>
</evidence>
<dbReference type="EMBL" id="JACVVK020000184">
    <property type="protein sequence ID" value="KAK7486069.1"/>
    <property type="molecule type" value="Genomic_DNA"/>
</dbReference>
<dbReference type="Proteomes" id="UP001519460">
    <property type="component" value="Unassembled WGS sequence"/>
</dbReference>
<protein>
    <submittedName>
        <fullName evidence="1">Uncharacterized protein</fullName>
    </submittedName>
</protein>
<feature type="non-terminal residue" evidence="1">
    <location>
        <position position="52"/>
    </location>
</feature>
<organism evidence="1 2">
    <name type="scientific">Batillaria attramentaria</name>
    <dbReference type="NCBI Taxonomy" id="370345"/>
    <lineage>
        <taxon>Eukaryota</taxon>
        <taxon>Metazoa</taxon>
        <taxon>Spiralia</taxon>
        <taxon>Lophotrochozoa</taxon>
        <taxon>Mollusca</taxon>
        <taxon>Gastropoda</taxon>
        <taxon>Caenogastropoda</taxon>
        <taxon>Sorbeoconcha</taxon>
        <taxon>Cerithioidea</taxon>
        <taxon>Batillariidae</taxon>
        <taxon>Batillaria</taxon>
    </lineage>
</organism>